<evidence type="ECO:0000256" key="5">
    <source>
        <dbReference type="SAM" id="MobiDB-lite"/>
    </source>
</evidence>
<dbReference type="Gene3D" id="3.90.550.10">
    <property type="entry name" value="Spore Coat Polysaccharide Biosynthesis Protein SpsA, Chain A"/>
    <property type="match status" value="1"/>
</dbReference>
<dbReference type="InterPro" id="IPR001173">
    <property type="entry name" value="Glyco_trans_2-like"/>
</dbReference>
<organism evidence="9 10">
    <name type="scientific">Microbacterium protaetiae</name>
    <dbReference type="NCBI Taxonomy" id="2509458"/>
    <lineage>
        <taxon>Bacteria</taxon>
        <taxon>Bacillati</taxon>
        <taxon>Actinomycetota</taxon>
        <taxon>Actinomycetes</taxon>
        <taxon>Micrococcales</taxon>
        <taxon>Microbacteriaceae</taxon>
        <taxon>Microbacterium</taxon>
    </lineage>
</organism>
<evidence type="ECO:0000259" key="7">
    <source>
        <dbReference type="Pfam" id="PF00535"/>
    </source>
</evidence>
<dbReference type="GO" id="GO:0016757">
    <property type="term" value="F:glycosyltransferase activity"/>
    <property type="evidence" value="ECO:0007669"/>
    <property type="project" value="UniProtKB-KW"/>
</dbReference>
<evidence type="ECO:0000256" key="2">
    <source>
        <dbReference type="ARBA" id="ARBA00022676"/>
    </source>
</evidence>
<dbReference type="OrthoDB" id="5028260at2"/>
<evidence type="ECO:0000256" key="3">
    <source>
        <dbReference type="ARBA" id="ARBA00022679"/>
    </source>
</evidence>
<dbReference type="EMBL" id="CP035494">
    <property type="protein sequence ID" value="QAY60615.1"/>
    <property type="molecule type" value="Genomic_DNA"/>
</dbReference>
<keyword evidence="4" id="KW-0175">Coiled coil</keyword>
<dbReference type="SUPFAM" id="SSF53756">
    <property type="entry name" value="UDP-Glycosyltransferase/glycogen phosphorylase"/>
    <property type="match status" value="1"/>
</dbReference>
<proteinExistence type="inferred from homology"/>
<comment type="similarity">
    <text evidence="1">Belongs to the glycosyltransferase 2 family.</text>
</comment>
<evidence type="ECO:0000256" key="1">
    <source>
        <dbReference type="ARBA" id="ARBA00006739"/>
    </source>
</evidence>
<accession>A0A4P6EE91</accession>
<dbReference type="SUPFAM" id="SSF53448">
    <property type="entry name" value="Nucleotide-diphospho-sugar transferases"/>
    <property type="match status" value="1"/>
</dbReference>
<keyword evidence="2" id="KW-0328">Glycosyltransferase</keyword>
<dbReference type="PANTHER" id="PTHR43685:SF5">
    <property type="entry name" value="GLYCOSYLTRANSFERASE EPSE-RELATED"/>
    <property type="match status" value="1"/>
</dbReference>
<dbReference type="Pfam" id="PF00534">
    <property type="entry name" value="Glycos_transf_1"/>
    <property type="match status" value="1"/>
</dbReference>
<evidence type="ECO:0000256" key="4">
    <source>
        <dbReference type="SAM" id="Coils"/>
    </source>
</evidence>
<dbReference type="Pfam" id="PF13439">
    <property type="entry name" value="Glyco_transf_4"/>
    <property type="match status" value="1"/>
</dbReference>
<keyword evidence="10" id="KW-1185">Reference proteome</keyword>
<evidence type="ECO:0000259" key="8">
    <source>
        <dbReference type="Pfam" id="PF13439"/>
    </source>
</evidence>
<feature type="region of interest" description="Disordered" evidence="5">
    <location>
        <begin position="775"/>
        <end position="795"/>
    </location>
</feature>
<dbReference type="InterPro" id="IPR028098">
    <property type="entry name" value="Glyco_trans_4-like_N"/>
</dbReference>
<dbReference type="Proteomes" id="UP000293995">
    <property type="component" value="Chromosome"/>
</dbReference>
<sequence length="930" mass="102546">MTSETTRLPPLVTVVIPVFNDEETIAAALDSAIAQTLEQIEIVVVDDASSDRTPEIVAEYAARDPRVHLLTQPENMSGFQARRTGIYAAQAPYVLFLDGDDELDRYAAAKSAAAAEANRSDIVQFGIQIIYPDGTSGGSWEGRSQPRYGELFGDEILLKLFPADARAAGQLWKYIFRTDVLRAAYEKLPADGRYYRANDLPVAFLAALTARRYASIPDKLYRYFWRRGASTLEATGTEAVDFQVSAIDAFEATTAAVRDAAYRHSDPSGLLGSHTSARLSVIGIAMKWALDTRDETLFRLGVDRIRKRVGKADMVRAAVRYQPAILERLAEADEPILLGARPVSSVLITAANITTGGVSMVVLAQAAFLAESGHRVTIAARRAGNDITLIPEGIAFYEVIHGDLADRVETWAEICTREQVDVIIDHRILYSVDWHAYVMMAAALGIPTIGWVHNFAGRPTYDLNSMHGYLKRSLPSLAQVITLSPLDVTFWKLRGVQRTAYLPNPPSPMILGAEDEIRRKAAPIGRLELIWIGRLEQHTKQVREVISIAAELRKLEVDFHLRVVGPDQPDYSADRLNAAAEGAGLSNHLEAVGPLHGSDLLAAIDRADAFIGTSVIEGYQLTIVEAQSRGLPVFMYEMPWLVPVQNNDGVVSVPQGEADALARKIATLATDPESYQALSQASLEAARRFLDVDYVTLYRQLVNGTLPAEYSPAVSLENASRLLDLTISFAERHAGIRQRLEKAERTSRAAVRRAEAAKTKLAHLRRQLTQIEKSRVDVSRAGRKDAGSSRNSLPRRAVGRLRRELGRVSSNEKRKVRVAGAEIRDGVLVLKLRAPKGYEILDAQLRRQVEHGFTTFPMALSLSSPGTYLASHDSHKGIKRRWRIAATVRSGDVVKMVELPVEYNATHTGDGHLGVRFHDQATVQFFESQS</sequence>
<evidence type="ECO:0000259" key="6">
    <source>
        <dbReference type="Pfam" id="PF00534"/>
    </source>
</evidence>
<keyword evidence="3 9" id="KW-0808">Transferase</keyword>
<feature type="compositionally biased region" description="Basic and acidic residues" evidence="5">
    <location>
        <begin position="775"/>
        <end position="787"/>
    </location>
</feature>
<dbReference type="KEGG" id="mprt:ET475_11860"/>
<dbReference type="PANTHER" id="PTHR43685">
    <property type="entry name" value="GLYCOSYLTRANSFERASE"/>
    <property type="match status" value="1"/>
</dbReference>
<evidence type="ECO:0000313" key="10">
    <source>
        <dbReference type="Proteomes" id="UP000293995"/>
    </source>
</evidence>
<dbReference type="Gene3D" id="3.40.50.2000">
    <property type="entry name" value="Glycogen Phosphorylase B"/>
    <property type="match status" value="2"/>
</dbReference>
<protein>
    <submittedName>
        <fullName evidence="9">Glycosyltransferase</fullName>
    </submittedName>
</protein>
<dbReference type="CDD" id="cd00761">
    <property type="entry name" value="Glyco_tranf_GTA_type"/>
    <property type="match status" value="1"/>
</dbReference>
<dbReference type="InterPro" id="IPR050834">
    <property type="entry name" value="Glycosyltransf_2"/>
</dbReference>
<gene>
    <name evidence="9" type="ORF">ET475_11860</name>
</gene>
<name>A0A4P6EE91_9MICO</name>
<dbReference type="CDD" id="cd03801">
    <property type="entry name" value="GT4_PimA-like"/>
    <property type="match status" value="1"/>
</dbReference>
<dbReference type="InterPro" id="IPR001296">
    <property type="entry name" value="Glyco_trans_1"/>
</dbReference>
<dbReference type="RefSeq" id="WP_129390379.1">
    <property type="nucleotide sequence ID" value="NZ_CP035494.1"/>
</dbReference>
<dbReference type="InterPro" id="IPR029044">
    <property type="entry name" value="Nucleotide-diphossugar_trans"/>
</dbReference>
<feature type="domain" description="Glycosyl transferase family 1" evidence="6">
    <location>
        <begin position="519"/>
        <end position="682"/>
    </location>
</feature>
<dbReference type="Pfam" id="PF00535">
    <property type="entry name" value="Glycos_transf_2"/>
    <property type="match status" value="1"/>
</dbReference>
<reference evidence="9 10" key="1">
    <citation type="submission" date="2019-01" db="EMBL/GenBank/DDBJ databases">
        <title>Genome sequencing of strain DFW100M-13.</title>
        <authorList>
            <person name="Heo J."/>
            <person name="Kim S.-J."/>
            <person name="Kim J.-S."/>
            <person name="Hong S.-B."/>
            <person name="Kwon S.-W."/>
        </authorList>
    </citation>
    <scope>NUCLEOTIDE SEQUENCE [LARGE SCALE GENOMIC DNA]</scope>
    <source>
        <strain evidence="9 10">DFW100M-13</strain>
    </source>
</reference>
<feature type="coiled-coil region" evidence="4">
    <location>
        <begin position="740"/>
        <end position="774"/>
    </location>
</feature>
<feature type="domain" description="Glycosyltransferase 2-like" evidence="7">
    <location>
        <begin position="13"/>
        <end position="136"/>
    </location>
</feature>
<evidence type="ECO:0000313" key="9">
    <source>
        <dbReference type="EMBL" id="QAY60615.1"/>
    </source>
</evidence>
<feature type="domain" description="Glycosyltransferase subfamily 4-like N-terminal" evidence="8">
    <location>
        <begin position="356"/>
        <end position="486"/>
    </location>
</feature>
<dbReference type="AlphaFoldDB" id="A0A4P6EE91"/>